<dbReference type="Proteomes" id="UP001153069">
    <property type="component" value="Unassembled WGS sequence"/>
</dbReference>
<dbReference type="OrthoDB" id="376357at2759"/>
<dbReference type="AlphaFoldDB" id="A0A9N8E6Z8"/>
<dbReference type="SUPFAM" id="SSF54862">
    <property type="entry name" value="4Fe-4S ferredoxins"/>
    <property type="match status" value="1"/>
</dbReference>
<dbReference type="PROSITE" id="PS51379">
    <property type="entry name" value="4FE4S_FER_2"/>
    <property type="match status" value="1"/>
</dbReference>
<feature type="region of interest" description="Disordered" evidence="1">
    <location>
        <begin position="528"/>
        <end position="548"/>
    </location>
</feature>
<dbReference type="Pfam" id="PF13370">
    <property type="entry name" value="Fer4_13"/>
    <property type="match status" value="1"/>
</dbReference>
<evidence type="ECO:0000256" key="1">
    <source>
        <dbReference type="SAM" id="MobiDB-lite"/>
    </source>
</evidence>
<dbReference type="PANTHER" id="PTHR44579:SF2">
    <property type="entry name" value="OS01G0730500 PROTEIN"/>
    <property type="match status" value="1"/>
</dbReference>
<dbReference type="PANTHER" id="PTHR44579">
    <property type="entry name" value="OS01G0730500 PROTEIN"/>
    <property type="match status" value="1"/>
</dbReference>
<dbReference type="InterPro" id="IPR017896">
    <property type="entry name" value="4Fe4S_Fe-S-bd"/>
</dbReference>
<feature type="domain" description="4Fe-4S ferredoxin-type" evidence="3">
    <location>
        <begin position="457"/>
        <end position="486"/>
    </location>
</feature>
<reference evidence="4" key="1">
    <citation type="submission" date="2020-06" db="EMBL/GenBank/DDBJ databases">
        <authorList>
            <consortium name="Plant Systems Biology data submission"/>
        </authorList>
    </citation>
    <scope>NUCLEOTIDE SEQUENCE</scope>
    <source>
        <strain evidence="4">D6</strain>
    </source>
</reference>
<organism evidence="4 5">
    <name type="scientific">Seminavis robusta</name>
    <dbReference type="NCBI Taxonomy" id="568900"/>
    <lineage>
        <taxon>Eukaryota</taxon>
        <taxon>Sar</taxon>
        <taxon>Stramenopiles</taxon>
        <taxon>Ochrophyta</taxon>
        <taxon>Bacillariophyta</taxon>
        <taxon>Bacillariophyceae</taxon>
        <taxon>Bacillariophycidae</taxon>
        <taxon>Naviculales</taxon>
        <taxon>Naviculaceae</taxon>
        <taxon>Seminavis</taxon>
    </lineage>
</organism>
<sequence>MVRVCLTLLLAALLLQGSAAWQPNARHLSSSMVLRRPDSLLVVLKNSNTAVDDEQQDSWTEEGWSVADDWNALSSETNAGEDVAINQDIVQTAAQKMLLQDAEEPSQEDMWLNDVIENILQTPLSSTPLYDTGFAASQKTMASPEQQQRAFEENMAKEIAMLVRCNESPEDMLVQAGRALPELTTLQKTDVAQLLTWNDKQDNAWEPTPFLQEAIATMFKRHATAIRNNNNDTTTTTATMDAKAVSRWMTQSMGSDLDSYTTRGRSRSAKDLVEDMDHSTRTTKKVVKIGPHDSRVLKLLSQYSKYGTGRLSLENLQQVYMDALTRLPNGMPVTSDEDHNPLEILQLRNADHIRQVWRDLSNHGIVAPNVQEWKKQRAQLEAQLGKSLLAAKNEQQQGQDFVDECEILDLTYYEPPTTTDTDEHHDEKNHKYIRQSSHEHVDLAPDGKTPLYMTEGEFVFIDEESCIGCMQCVTAAPASFLMLENGRARTFHQRKGPDVKQGVAACPVNCMHHVSYDELKELETVRDKGDGRDDHKHMGHRRGHTPLYVAGIDSDNNHRSSWYHHIKNKCCTSGQCPQRGCFDCPSYRASGENPFFKKKAKKAQHIRAQHFIDRGDVDLWRKTADL</sequence>
<accession>A0A9N8E6Z8</accession>
<evidence type="ECO:0000313" key="4">
    <source>
        <dbReference type="EMBL" id="CAB9515872.1"/>
    </source>
</evidence>
<keyword evidence="2" id="KW-0732">Signal</keyword>
<dbReference type="EMBL" id="CAICTM010000743">
    <property type="protein sequence ID" value="CAB9515872.1"/>
    <property type="molecule type" value="Genomic_DNA"/>
</dbReference>
<feature type="chain" id="PRO_5040481740" evidence="2">
    <location>
        <begin position="21"/>
        <end position="626"/>
    </location>
</feature>
<evidence type="ECO:0000256" key="2">
    <source>
        <dbReference type="SAM" id="SignalP"/>
    </source>
</evidence>
<proteinExistence type="predicted"/>
<dbReference type="Gene3D" id="3.30.70.20">
    <property type="match status" value="1"/>
</dbReference>
<evidence type="ECO:0000259" key="3">
    <source>
        <dbReference type="PROSITE" id="PS51379"/>
    </source>
</evidence>
<protein>
    <submittedName>
        <fullName evidence="4">Ferredoxin</fullName>
    </submittedName>
</protein>
<gene>
    <name evidence="4" type="ORF">SEMRO_744_G196140.1</name>
</gene>
<keyword evidence="5" id="KW-1185">Reference proteome</keyword>
<evidence type="ECO:0000313" key="5">
    <source>
        <dbReference type="Proteomes" id="UP001153069"/>
    </source>
</evidence>
<name>A0A9N8E6Z8_9STRA</name>
<feature type="signal peptide" evidence="2">
    <location>
        <begin position="1"/>
        <end position="20"/>
    </location>
</feature>
<comment type="caution">
    <text evidence="4">The sequence shown here is derived from an EMBL/GenBank/DDBJ whole genome shotgun (WGS) entry which is preliminary data.</text>
</comment>